<gene>
    <name evidence="1" type="ORF">HMPREF0769_11318</name>
</gene>
<dbReference type="RefSeq" id="WP_000237153.1">
    <property type="nucleotide sequence ID" value="NZ_CM000952.1"/>
</dbReference>
<reference evidence="1" key="1">
    <citation type="submission" date="2010-05" db="EMBL/GenBank/DDBJ databases">
        <authorList>
            <person name="Muzny D."/>
            <person name="Qin X."/>
            <person name="Buhay C."/>
            <person name="Dugan-Rocha S."/>
            <person name="Ding Y."/>
            <person name="Chen G."/>
            <person name="Hawes A."/>
            <person name="Holder M."/>
            <person name="Jhangiani S."/>
            <person name="Johnson A."/>
            <person name="Khan Z."/>
            <person name="Li Z."/>
            <person name="Liu W."/>
            <person name="Liu X."/>
            <person name="Perez L."/>
            <person name="Shen H."/>
            <person name="Wang Q."/>
            <person name="Watt J."/>
            <person name="Xi L."/>
            <person name="Xin Y."/>
            <person name="Zhou J."/>
            <person name="Deng J."/>
            <person name="Jiang H."/>
            <person name="Liu Y."/>
            <person name="Qu J."/>
            <person name="Song X.-Z."/>
            <person name="Zhang L."/>
            <person name="Villasana D."/>
            <person name="Johnson A."/>
            <person name="Liu J."/>
            <person name="Liyanage D."/>
            <person name="Lorensuhewa L."/>
            <person name="Robinson T."/>
            <person name="Song A."/>
            <person name="Song B.-B."/>
            <person name="Dinh H."/>
            <person name="Thornton R."/>
            <person name="Coyle M."/>
            <person name="Francisco L."/>
            <person name="Jackson L."/>
            <person name="Javaid M."/>
            <person name="Korchina V."/>
            <person name="Kovar C."/>
            <person name="Mata R."/>
            <person name="Mathew T."/>
            <person name="Ngo R."/>
            <person name="Nguyen L."/>
            <person name="Nguyen N."/>
            <person name="Okwuonu G."/>
            <person name="Ongeri F."/>
            <person name="Pham C."/>
            <person name="Simmons D."/>
            <person name="Wilczek-Boney K."/>
            <person name="Hale W."/>
            <person name="Jakkamsetti A."/>
            <person name="Pham P."/>
            <person name="Ruth R."/>
            <person name="San Lucas F."/>
            <person name="Warren J."/>
            <person name="Zhang J."/>
            <person name="Zhao Z."/>
            <person name="Zhou C."/>
            <person name="Zhu D."/>
            <person name="Lee S."/>
            <person name="Bess C."/>
            <person name="Blankenburg K."/>
            <person name="Forbes L."/>
            <person name="Fu Q."/>
            <person name="Gubbala S."/>
            <person name="Hirani K."/>
            <person name="Jayaseelan J.C."/>
            <person name="Lara F."/>
            <person name="Munidasa M."/>
            <person name="Palculict T."/>
            <person name="Patil S."/>
            <person name="Pu L.-L."/>
            <person name="Saada N."/>
            <person name="Tang L."/>
            <person name="Weissenberger G."/>
            <person name="Zhu Y."/>
            <person name="Hemphill L."/>
            <person name="Shang Y."/>
            <person name="Youmans B."/>
            <person name="Ayvaz T."/>
            <person name="Ross M."/>
            <person name="Santibanez J."/>
            <person name="Aqrawi P."/>
            <person name="Gross S."/>
            <person name="Joshi V."/>
            <person name="Fowler G."/>
            <person name="Nazareth L."/>
            <person name="Reid J."/>
            <person name="Worley K."/>
            <person name="Petrosino J."/>
            <person name="Highlander S."/>
            <person name="Gibbs R."/>
        </authorList>
    </citation>
    <scope>NUCLEOTIDE SEQUENCE [LARGE SCALE GENOMIC DNA]</scope>
    <source>
        <strain evidence="1">MN8</strain>
    </source>
</reference>
<protein>
    <submittedName>
        <fullName evidence="1">Uncharacterized protein</fullName>
    </submittedName>
</protein>
<proteinExistence type="predicted"/>
<accession>A0A0E1XBI5</accession>
<name>A0A0E1XBI5_STAAU</name>
<dbReference type="Proteomes" id="UP000003455">
    <property type="component" value="Chromosome"/>
</dbReference>
<organism evidence="1">
    <name type="scientific">Staphylococcus aureus subsp. aureus MN8</name>
    <dbReference type="NCBI Taxonomy" id="548470"/>
    <lineage>
        <taxon>Bacteria</taxon>
        <taxon>Bacillati</taxon>
        <taxon>Bacillota</taxon>
        <taxon>Bacilli</taxon>
        <taxon>Bacillales</taxon>
        <taxon>Staphylococcaceae</taxon>
        <taxon>Staphylococcus</taxon>
    </lineage>
</organism>
<dbReference type="SMR" id="A0A0E1XBI5"/>
<comment type="caution">
    <text evidence="1">The sequence shown here is derived from an EMBL/GenBank/DDBJ whole genome shotgun (WGS) entry which is preliminary data.</text>
</comment>
<dbReference type="EMBL" id="ACJA02000002">
    <property type="protein sequence ID" value="EFH95935.1"/>
    <property type="molecule type" value="Genomic_DNA"/>
</dbReference>
<dbReference type="AlphaFoldDB" id="A0A0E1XBI5"/>
<evidence type="ECO:0000313" key="1">
    <source>
        <dbReference type="EMBL" id="EFH95935.1"/>
    </source>
</evidence>
<sequence>MVITKQNIKEILHCRDVYAQKMIDFANGDQEKLKKLIDDKLKEKEERPAIVEY</sequence>
<dbReference type="HOGENOM" id="CLU_215000_0_0_9"/>